<keyword evidence="2" id="KW-0175">Coiled coil</keyword>
<organism evidence="4 5">
    <name type="scientific">Pontibacter akesuensis</name>
    <dbReference type="NCBI Taxonomy" id="388950"/>
    <lineage>
        <taxon>Bacteria</taxon>
        <taxon>Pseudomonadati</taxon>
        <taxon>Bacteroidota</taxon>
        <taxon>Cytophagia</taxon>
        <taxon>Cytophagales</taxon>
        <taxon>Hymenobacteraceae</taxon>
        <taxon>Pontibacter</taxon>
    </lineage>
</organism>
<dbReference type="PANTHER" id="PTHR13806:SF31">
    <property type="entry name" value="FLOTILLIN-LIKE PROTEIN 1-RELATED"/>
    <property type="match status" value="1"/>
</dbReference>
<feature type="transmembrane region" description="Helical" evidence="3">
    <location>
        <begin position="6"/>
        <end position="25"/>
    </location>
</feature>
<name>A0A1I7K664_9BACT</name>
<sequence length="712" mass="78937">MIAQLSLTIVVILAVVVIGLIALVIKMYQKAIQGEALVRTGLGDTKVSFSGIFVVPVIHKLEVMDITLKTIVIARTGSEGLICKDNLRADIKVNFFLRVNKTPEDVVQVAQAIGCKRASDHAALEGLFDAKFSEALKTVGKHFEFVDLYQARDEFKRQILQTIGTDLNGYVLDDCAIDYLEQTPLSNLNENNILDAEGIKKIIDLTARQKIQSNLIEREKEKTIKKQNVEAQETILELEKQLAENEEKQKREIANIKSREFSEMEKVRHEERLKSEKARIATDEEVQISEQNRDRQILVAERSKQRTDAIETERVEQARMLEVNERERIVALAQIEKEKAIEEERKNIQGIIRERVTVEKAVVEEEEKIKDTKAIAEADRQKAVAIKNAEREAEESLVKEIKSAEAGRQAAEFRAKQTLIDAEAEQASANNRAQAIKVMAEAEATQAAAIGLSEAQVMEAKAQARQKEGEAEAMVIIAKAKAQAEADEQVGMVAAKIAKEKGLADASVVENLAAAEEKRGLAEARVIGEKFTVDAKGIEAKADAMRKLDGVGKDHEEFKLRLDKEKSIELAQINIQKDIAASQAEVISEALKAAKIDIVGGETMFFDQIIGSISKGKSVDRLVSNSRVLETVKDTFFQPDSNGHVDFKTNLQRFINQFGMTSDDVRNLSVSALLLKMMQNSADDESTLSTLKQLTSAATAMGIADKPYISLN</sequence>
<keyword evidence="5" id="KW-1185">Reference proteome</keyword>
<evidence type="ECO:0000256" key="1">
    <source>
        <dbReference type="ARBA" id="ARBA00004308"/>
    </source>
</evidence>
<dbReference type="AlphaFoldDB" id="A0A1I7K664"/>
<dbReference type="Proteomes" id="UP000182491">
    <property type="component" value="Unassembled WGS sequence"/>
</dbReference>
<evidence type="ECO:0000256" key="2">
    <source>
        <dbReference type="SAM" id="Coils"/>
    </source>
</evidence>
<protein>
    <submittedName>
        <fullName evidence="4">Uncharacterized membrane protein YqiK, contains Band7/PHB/SPFH domain</fullName>
    </submittedName>
</protein>
<evidence type="ECO:0000256" key="3">
    <source>
        <dbReference type="SAM" id="Phobius"/>
    </source>
</evidence>
<dbReference type="GO" id="GO:0005886">
    <property type="term" value="C:plasma membrane"/>
    <property type="evidence" value="ECO:0007669"/>
    <property type="project" value="TreeGrafter"/>
</dbReference>
<keyword evidence="3" id="KW-0812">Transmembrane</keyword>
<dbReference type="PANTHER" id="PTHR13806">
    <property type="entry name" value="FLOTILLIN-RELATED"/>
    <property type="match status" value="1"/>
</dbReference>
<dbReference type="RefSeq" id="WP_068837160.1">
    <property type="nucleotide sequence ID" value="NZ_BMXC01000004.1"/>
</dbReference>
<gene>
    <name evidence="4" type="ORF">SAMN04487941_3441</name>
</gene>
<keyword evidence="3" id="KW-0472">Membrane</keyword>
<keyword evidence="3" id="KW-1133">Transmembrane helix</keyword>
<accession>A0A1I7K664</accession>
<reference evidence="5" key="1">
    <citation type="submission" date="2016-10" db="EMBL/GenBank/DDBJ databases">
        <authorList>
            <person name="Varghese N."/>
        </authorList>
    </citation>
    <scope>NUCLEOTIDE SEQUENCE [LARGE SCALE GENOMIC DNA]</scope>
    <source>
        <strain evidence="5">DSM 18820</strain>
    </source>
</reference>
<dbReference type="EMBL" id="FPCA01000004">
    <property type="protein sequence ID" value="SFU92937.1"/>
    <property type="molecule type" value="Genomic_DNA"/>
</dbReference>
<evidence type="ECO:0000313" key="5">
    <source>
        <dbReference type="Proteomes" id="UP000182491"/>
    </source>
</evidence>
<dbReference type="GO" id="GO:0012505">
    <property type="term" value="C:endomembrane system"/>
    <property type="evidence" value="ECO:0007669"/>
    <property type="project" value="UniProtKB-SubCell"/>
</dbReference>
<evidence type="ECO:0000313" key="4">
    <source>
        <dbReference type="EMBL" id="SFU92937.1"/>
    </source>
</evidence>
<dbReference type="SUPFAM" id="SSF117892">
    <property type="entry name" value="Band 7/SPFH domain"/>
    <property type="match status" value="1"/>
</dbReference>
<proteinExistence type="predicted"/>
<feature type="coiled-coil region" evidence="2">
    <location>
        <begin position="221"/>
        <end position="259"/>
    </location>
</feature>
<comment type="subcellular location">
    <subcellularLocation>
        <location evidence="1">Endomembrane system</location>
    </subcellularLocation>
</comment>
<dbReference type="STRING" id="388950.GCA_001611675_01023"/>
<dbReference type="InterPro" id="IPR027705">
    <property type="entry name" value="Flotillin_fam"/>
</dbReference>
<dbReference type="InterPro" id="IPR036013">
    <property type="entry name" value="Band_7/SPFH_dom_sf"/>
</dbReference>